<comment type="caution">
    <text evidence="1">The sequence shown here is derived from an EMBL/GenBank/DDBJ whole genome shotgun (WGS) entry which is preliminary data.</text>
</comment>
<dbReference type="Proteomes" id="UP000460317">
    <property type="component" value="Unassembled WGS sequence"/>
</dbReference>
<dbReference type="AlphaFoldDB" id="A0A1H7FEX7"/>
<accession>A0A1H7FEX7</accession>
<organism evidence="1 2">
    <name type="scientific">Bacteroides thetaiotaomicron</name>
    <dbReference type="NCBI Taxonomy" id="818"/>
    <lineage>
        <taxon>Bacteria</taxon>
        <taxon>Pseudomonadati</taxon>
        <taxon>Bacteroidota</taxon>
        <taxon>Bacteroidia</taxon>
        <taxon>Bacteroidales</taxon>
        <taxon>Bacteroidaceae</taxon>
        <taxon>Bacteroides</taxon>
    </lineage>
</organism>
<dbReference type="EMBL" id="WCSB01000022">
    <property type="protein sequence ID" value="KAB4449274.1"/>
    <property type="molecule type" value="Genomic_DNA"/>
</dbReference>
<evidence type="ECO:0000313" key="2">
    <source>
        <dbReference type="Proteomes" id="UP000460317"/>
    </source>
</evidence>
<proteinExistence type="predicted"/>
<dbReference type="SUPFAM" id="SSF50969">
    <property type="entry name" value="YVTN repeat-like/Quinoprotein amine dehydrogenase"/>
    <property type="match status" value="1"/>
</dbReference>
<evidence type="ECO:0000313" key="1">
    <source>
        <dbReference type="EMBL" id="KAB4449274.1"/>
    </source>
</evidence>
<dbReference type="InterPro" id="IPR011044">
    <property type="entry name" value="Quino_amine_DH_bsu"/>
</dbReference>
<gene>
    <name evidence="1" type="ORF">GAN93_19735</name>
</gene>
<sequence length="344" mass="39655">MKRRWLIYCIVLFISACSENVENKKIFISDVPTEKIRGTLYLSENASLNVFYDICASDSFVYCLDFYNDSILKVFPSINSSSLIGYCMKGQGPNDLLFPFFMRNSFQSRNNKIKLVDLNSWSVKEINPFNNNSLSRINIDTVLPLPIMPAIKEYNETDSCIYGIDADMQHGLFFIYNKNTQDISSVDYYYDDKEISNKYSSKIMPYLFENHLVVNERADAVCVGMINVNALYLFDLTGNLKKELIVGDKITYPEPDPQYLDFPNAKKYFVSMTGTNDFLYCLYNADASVFSSVFKFDWEGNLLSVMQTDMKLEKISVNPTNKYIYGIKMSEEGGSDIFKFDMRK</sequence>
<dbReference type="RefSeq" id="WP_065421888.1">
    <property type="nucleotide sequence ID" value="NZ_CAXTGU010000012.1"/>
</dbReference>
<protein>
    <submittedName>
        <fullName evidence="1">Uncharacterized protein</fullName>
    </submittedName>
</protein>
<dbReference type="PROSITE" id="PS51257">
    <property type="entry name" value="PROKAR_LIPOPROTEIN"/>
    <property type="match status" value="1"/>
</dbReference>
<name>A0A1H7FEX7_BACT4</name>
<reference evidence="1 2" key="1">
    <citation type="journal article" date="2019" name="Nat. Med.">
        <title>A library of human gut bacterial isolates paired with longitudinal multiomics data enables mechanistic microbiome research.</title>
        <authorList>
            <person name="Poyet M."/>
            <person name="Groussin M."/>
            <person name="Gibbons S.M."/>
            <person name="Avila-Pacheco J."/>
            <person name="Jiang X."/>
            <person name="Kearney S.M."/>
            <person name="Perrotta A.R."/>
            <person name="Berdy B."/>
            <person name="Zhao S."/>
            <person name="Lieberman T.D."/>
            <person name="Swanson P.K."/>
            <person name="Smith M."/>
            <person name="Roesemann S."/>
            <person name="Alexander J.E."/>
            <person name="Rich S.A."/>
            <person name="Livny J."/>
            <person name="Vlamakis H."/>
            <person name="Clish C."/>
            <person name="Bullock K."/>
            <person name="Deik A."/>
            <person name="Scott J."/>
            <person name="Pierce K.A."/>
            <person name="Xavier R.J."/>
            <person name="Alm E.J."/>
        </authorList>
    </citation>
    <scope>NUCLEOTIDE SEQUENCE [LARGE SCALE GENOMIC DNA]</scope>
    <source>
        <strain evidence="1 2">BIOML-A165</strain>
    </source>
</reference>